<feature type="compositionally biased region" description="Polar residues" evidence="1">
    <location>
        <begin position="592"/>
        <end position="602"/>
    </location>
</feature>
<evidence type="ECO:0000256" key="1">
    <source>
        <dbReference type="SAM" id="MobiDB-lite"/>
    </source>
</evidence>
<keyword evidence="4" id="KW-1185">Reference proteome</keyword>
<dbReference type="AlphaFoldDB" id="A0A9P9D3Q6"/>
<proteinExistence type="predicted"/>
<evidence type="ECO:0000313" key="3">
    <source>
        <dbReference type="EMBL" id="KAH7112131.1"/>
    </source>
</evidence>
<reference evidence="3" key="1">
    <citation type="journal article" date="2021" name="Nat. Commun.">
        <title>Genetic determinants of endophytism in the Arabidopsis root mycobiome.</title>
        <authorList>
            <person name="Mesny F."/>
            <person name="Miyauchi S."/>
            <person name="Thiergart T."/>
            <person name="Pickel B."/>
            <person name="Atanasova L."/>
            <person name="Karlsson M."/>
            <person name="Huettel B."/>
            <person name="Barry K.W."/>
            <person name="Haridas S."/>
            <person name="Chen C."/>
            <person name="Bauer D."/>
            <person name="Andreopoulos W."/>
            <person name="Pangilinan J."/>
            <person name="LaButti K."/>
            <person name="Riley R."/>
            <person name="Lipzen A."/>
            <person name="Clum A."/>
            <person name="Drula E."/>
            <person name="Henrissat B."/>
            <person name="Kohler A."/>
            <person name="Grigoriev I.V."/>
            <person name="Martin F.M."/>
            <person name="Hacquard S."/>
        </authorList>
    </citation>
    <scope>NUCLEOTIDE SEQUENCE</scope>
    <source>
        <strain evidence="3">MPI-CAGE-CH-0243</strain>
    </source>
</reference>
<dbReference type="GO" id="GO:0005634">
    <property type="term" value="C:nucleus"/>
    <property type="evidence" value="ECO:0007669"/>
    <property type="project" value="TreeGrafter"/>
</dbReference>
<dbReference type="PANTHER" id="PTHR28535:SF1">
    <property type="entry name" value="PROTEIN ZGRF1"/>
    <property type="match status" value="1"/>
</dbReference>
<dbReference type="GO" id="GO:0006302">
    <property type="term" value="P:double-strand break repair"/>
    <property type="evidence" value="ECO:0007669"/>
    <property type="project" value="TreeGrafter"/>
</dbReference>
<feature type="compositionally biased region" description="Polar residues" evidence="1">
    <location>
        <begin position="510"/>
        <end position="520"/>
    </location>
</feature>
<feature type="compositionally biased region" description="Basic residues" evidence="1">
    <location>
        <begin position="784"/>
        <end position="793"/>
    </location>
</feature>
<feature type="domain" description="5'-3' DNA helicase ZGRF1-like N-terminal" evidence="2">
    <location>
        <begin position="25"/>
        <end position="105"/>
    </location>
</feature>
<name>A0A9P9D3Q6_9PLEO</name>
<protein>
    <recommendedName>
        <fullName evidence="2">5'-3' DNA helicase ZGRF1-like N-terminal domain-containing protein</fullName>
    </recommendedName>
</protein>
<feature type="compositionally biased region" description="Basic and acidic residues" evidence="1">
    <location>
        <begin position="428"/>
        <end position="440"/>
    </location>
</feature>
<dbReference type="Proteomes" id="UP000700596">
    <property type="component" value="Unassembled WGS sequence"/>
</dbReference>
<feature type="compositionally biased region" description="Low complexity" evidence="1">
    <location>
        <begin position="341"/>
        <end position="352"/>
    </location>
</feature>
<feature type="compositionally biased region" description="Basic and acidic residues" evidence="1">
    <location>
        <begin position="838"/>
        <end position="850"/>
    </location>
</feature>
<feature type="region of interest" description="Disordered" evidence="1">
    <location>
        <begin position="504"/>
        <end position="865"/>
    </location>
</feature>
<feature type="compositionally biased region" description="Polar residues" evidence="1">
    <location>
        <begin position="199"/>
        <end position="229"/>
    </location>
</feature>
<feature type="compositionally biased region" description="Basic and acidic residues" evidence="1">
    <location>
        <begin position="176"/>
        <end position="190"/>
    </location>
</feature>
<feature type="compositionally biased region" description="Acidic residues" evidence="1">
    <location>
        <begin position="851"/>
        <end position="865"/>
    </location>
</feature>
<feature type="compositionally biased region" description="Basic and acidic residues" evidence="1">
    <location>
        <begin position="400"/>
        <end position="414"/>
    </location>
</feature>
<feature type="compositionally biased region" description="Basic and acidic residues" evidence="1">
    <location>
        <begin position="521"/>
        <end position="538"/>
    </location>
</feature>
<feature type="region of interest" description="Disordered" evidence="1">
    <location>
        <begin position="1"/>
        <end position="21"/>
    </location>
</feature>
<dbReference type="Pfam" id="PF10382">
    <property type="entry name" value="ZGRF1-like_N"/>
    <property type="match status" value="1"/>
</dbReference>
<feature type="compositionally biased region" description="Polar residues" evidence="1">
    <location>
        <begin position="248"/>
        <end position="267"/>
    </location>
</feature>
<feature type="compositionally biased region" description="Basic and acidic residues" evidence="1">
    <location>
        <begin position="451"/>
        <end position="471"/>
    </location>
</feature>
<feature type="compositionally biased region" description="Polar residues" evidence="1">
    <location>
        <begin position="702"/>
        <end position="718"/>
    </location>
</feature>
<dbReference type="InterPro" id="IPR018838">
    <property type="entry name" value="ZGRF1-like_N"/>
</dbReference>
<sequence>MTAPLRPSTSSTTSTPHASQNTAPVAEFRCLFTHDLRRKQKRWQDGFVKFHTFNNRVMLYDTSRNFLGDTYWKETNDLQEGDELTLDKGVMVEVADALGVSQTDLTPLFEKKKDSPTTKSVMASTLPRSSVPLANILRGGSQLRHKSLNAVLKAPKGPIGKALPIKSPFELRQEKEKENEWAAAEREAKRQKTHHTTRRNITTVGKATTGSSTTVQPPARTFSVTTQPPARTALVHTKPKSHEAPDTSLHSEPNHDSSQVTIPSSPSGIEDSWRHASLATATREIASATEVTAPATPAARTPRLPQGKIPLPQLKEPPKPPPPPSSPPVSVSNRFSSDDFAPQPAKAPVKAPLGKPVQESVKEPETEKPSQSPPLKRKTKSLRLPTGTKRGILLCQSRSQQDRISQESSRRLSKEPISQKQKRPAISVEEHIILLSDDHGPLMQSRPPKVKSREAMSKQKDKTPQERDDRRRAKRSKLVQQLPEPSNDLFGDIEFVHGALDQQIYPPLSPQCSRFTTSMSPERHETSRPKSIEKEKSTKGPQPQPKMRPPGRPAKSALQTKKPVAEIEVDLETAIVDASAPKVRIPEPVDAATSQKTSSRQSPAVVAPPDPVTDGKSSTTAPHKTAPSAGGFRKKGKGAASKEPSPQPSPTKLFEPALPFPKRPPKTKKKAGPLMSTTELSALLQRSDKLHLRDDPIEEDNSQINTKILPSPNRALQRSRSENDAPIPSMSESWERKNIPPNNVPDLKDSDTATKPKPKPKPNPFKPHPKSKESTLASLVKKTDPRHRFKRTRSLNLDTGVGHIGTGDDDDAYAYTELPSPVLDTDVGPWSTEADDLFDWRPPGREKLSDEEGGMLVDGDSEDDF</sequence>
<feature type="compositionally biased region" description="Low complexity" evidence="1">
    <location>
        <begin position="286"/>
        <end position="314"/>
    </location>
</feature>
<dbReference type="PANTHER" id="PTHR28535">
    <property type="entry name" value="ZINC FINGER GRF-TYPE CONTAINING 1"/>
    <property type="match status" value="1"/>
</dbReference>
<accession>A0A9P9D3Q6</accession>
<feature type="compositionally biased region" description="Basic and acidic residues" evidence="1">
    <location>
        <begin position="686"/>
        <end position="695"/>
    </location>
</feature>
<dbReference type="InterPro" id="IPR052800">
    <property type="entry name" value="DNA_Repair_Helicase_ZGRF1"/>
</dbReference>
<dbReference type="GO" id="GO:0035861">
    <property type="term" value="C:site of double-strand break"/>
    <property type="evidence" value="ECO:0007669"/>
    <property type="project" value="TreeGrafter"/>
</dbReference>
<dbReference type="OrthoDB" id="6513042at2759"/>
<feature type="region of interest" description="Disordered" evidence="1">
    <location>
        <begin position="176"/>
        <end position="489"/>
    </location>
</feature>
<gene>
    <name evidence="3" type="ORF">B0J11DRAFT_498325</name>
</gene>
<organism evidence="3 4">
    <name type="scientific">Dendryphion nanum</name>
    <dbReference type="NCBI Taxonomy" id="256645"/>
    <lineage>
        <taxon>Eukaryota</taxon>
        <taxon>Fungi</taxon>
        <taxon>Dikarya</taxon>
        <taxon>Ascomycota</taxon>
        <taxon>Pezizomycotina</taxon>
        <taxon>Dothideomycetes</taxon>
        <taxon>Pleosporomycetidae</taxon>
        <taxon>Pleosporales</taxon>
        <taxon>Torulaceae</taxon>
        <taxon>Dendryphion</taxon>
    </lineage>
</organism>
<dbReference type="EMBL" id="JAGMWT010000022">
    <property type="protein sequence ID" value="KAH7112131.1"/>
    <property type="molecule type" value="Genomic_DNA"/>
</dbReference>
<comment type="caution">
    <text evidence="3">The sequence shown here is derived from an EMBL/GenBank/DDBJ whole genome shotgun (WGS) entry which is preliminary data.</text>
</comment>
<evidence type="ECO:0000313" key="4">
    <source>
        <dbReference type="Proteomes" id="UP000700596"/>
    </source>
</evidence>
<feature type="compositionally biased region" description="Pro residues" evidence="1">
    <location>
        <begin position="542"/>
        <end position="552"/>
    </location>
</feature>
<evidence type="ECO:0000259" key="2">
    <source>
        <dbReference type="Pfam" id="PF10382"/>
    </source>
</evidence>